<dbReference type="AlphaFoldDB" id="A0A0B8T700"/>
<sequence>MDMNKFKRDYKFKSSQSYSDSRRNKTLIISCIVIIIALYYLSKYI</sequence>
<keyword evidence="1" id="KW-0472">Membrane</keyword>
<evidence type="ECO:0000256" key="1">
    <source>
        <dbReference type="SAM" id="Phobius"/>
    </source>
</evidence>
<name>A0A0B8T700_9SPHI</name>
<keyword evidence="3" id="KW-1185">Reference proteome</keyword>
<evidence type="ECO:0000313" key="3">
    <source>
        <dbReference type="Proteomes" id="UP000031802"/>
    </source>
</evidence>
<proteinExistence type="predicted"/>
<accession>A0A0B8T700</accession>
<feature type="transmembrane region" description="Helical" evidence="1">
    <location>
        <begin position="26"/>
        <end position="42"/>
    </location>
</feature>
<comment type="caution">
    <text evidence="2">The sequence shown here is derived from an EMBL/GenBank/DDBJ whole genome shotgun (WGS) entry which is preliminary data.</text>
</comment>
<gene>
    <name evidence="2" type="ORF">DI53_2826</name>
</gene>
<dbReference type="Proteomes" id="UP000031802">
    <property type="component" value="Unassembled WGS sequence"/>
</dbReference>
<evidence type="ECO:0000313" key="2">
    <source>
        <dbReference type="EMBL" id="KGE13295.1"/>
    </source>
</evidence>
<keyword evidence="1" id="KW-1133">Transmembrane helix</keyword>
<reference evidence="3" key="1">
    <citation type="submission" date="2014-04" db="EMBL/GenBank/DDBJ databases">
        <title>Whole-Genome optical mapping and complete genome sequence of Sphingobacterium deserti sp. nov., a new spaces isolated from desert in the west of China.</title>
        <authorList>
            <person name="Teng C."/>
            <person name="Zhou Z."/>
            <person name="Li X."/>
            <person name="Chen M."/>
            <person name="Lin M."/>
            <person name="Wang L."/>
            <person name="Su S."/>
            <person name="Zhang C."/>
            <person name="Zhang W."/>
        </authorList>
    </citation>
    <scope>NUCLEOTIDE SEQUENCE [LARGE SCALE GENOMIC DNA]</scope>
    <source>
        <strain evidence="3">ACCC05744</strain>
    </source>
</reference>
<organism evidence="2 3">
    <name type="scientific">Sphingobacterium deserti</name>
    <dbReference type="NCBI Taxonomy" id="1229276"/>
    <lineage>
        <taxon>Bacteria</taxon>
        <taxon>Pseudomonadati</taxon>
        <taxon>Bacteroidota</taxon>
        <taxon>Sphingobacteriia</taxon>
        <taxon>Sphingobacteriales</taxon>
        <taxon>Sphingobacteriaceae</taxon>
        <taxon>Sphingobacterium</taxon>
    </lineage>
</organism>
<reference evidence="2 3" key="2">
    <citation type="journal article" date="2015" name="PLoS ONE">
        <title>Whole-Genome Optical Mapping and Finished Genome Sequence of Sphingobacterium deserti sp. nov., a New Species Isolated from the Western Desert of China.</title>
        <authorList>
            <person name="Teng C."/>
            <person name="Zhou Z."/>
            <person name="Molnar I."/>
            <person name="Li X."/>
            <person name="Tang R."/>
            <person name="Chen M."/>
            <person name="Wang L."/>
            <person name="Su S."/>
            <person name="Zhang W."/>
            <person name="Lin M."/>
        </authorList>
    </citation>
    <scope>NUCLEOTIDE SEQUENCE [LARGE SCALE GENOMIC DNA]</scope>
    <source>
        <strain evidence="3">ACCC05744</strain>
    </source>
</reference>
<protein>
    <submittedName>
        <fullName evidence="2">Uncharacterized protein</fullName>
    </submittedName>
</protein>
<keyword evidence="1" id="KW-0812">Transmembrane</keyword>
<dbReference type="EMBL" id="JJMU01000053">
    <property type="protein sequence ID" value="KGE13295.1"/>
    <property type="molecule type" value="Genomic_DNA"/>
</dbReference>